<feature type="transmembrane region" description="Helical" evidence="1">
    <location>
        <begin position="89"/>
        <end position="108"/>
    </location>
</feature>
<protein>
    <submittedName>
        <fullName evidence="2">Uncharacterized protein</fullName>
    </submittedName>
</protein>
<keyword evidence="1" id="KW-0472">Membrane</keyword>
<organism evidence="2 3">
    <name type="scientific">Sphingobacterium zeae</name>
    <dbReference type="NCBI Taxonomy" id="1776859"/>
    <lineage>
        <taxon>Bacteria</taxon>
        <taxon>Pseudomonadati</taxon>
        <taxon>Bacteroidota</taxon>
        <taxon>Sphingobacteriia</taxon>
        <taxon>Sphingobacteriales</taxon>
        <taxon>Sphingobacteriaceae</taxon>
        <taxon>Sphingobacterium</taxon>
    </lineage>
</organism>
<dbReference type="Proteomes" id="UP001244640">
    <property type="component" value="Unassembled WGS sequence"/>
</dbReference>
<evidence type="ECO:0000313" key="2">
    <source>
        <dbReference type="EMBL" id="MDQ1152245.1"/>
    </source>
</evidence>
<gene>
    <name evidence="2" type="ORF">QE382_004229</name>
</gene>
<comment type="caution">
    <text evidence="2">The sequence shown here is derived from an EMBL/GenBank/DDBJ whole genome shotgun (WGS) entry which is preliminary data.</text>
</comment>
<reference evidence="2 3" key="1">
    <citation type="submission" date="2023-07" db="EMBL/GenBank/DDBJ databases">
        <title>Functional and genomic diversity of the sorghum phyllosphere microbiome.</title>
        <authorList>
            <person name="Shade A."/>
        </authorList>
    </citation>
    <scope>NUCLEOTIDE SEQUENCE [LARGE SCALE GENOMIC DNA]</scope>
    <source>
        <strain evidence="2 3">SORGH_AS_0892</strain>
    </source>
</reference>
<keyword evidence="1" id="KW-1133">Transmembrane helix</keyword>
<accession>A0ABU0UBM5</accession>
<keyword evidence="3" id="KW-1185">Reference proteome</keyword>
<evidence type="ECO:0000313" key="3">
    <source>
        <dbReference type="Proteomes" id="UP001244640"/>
    </source>
</evidence>
<keyword evidence="1" id="KW-0812">Transmembrane</keyword>
<dbReference type="RefSeq" id="WP_307187577.1">
    <property type="nucleotide sequence ID" value="NZ_JAUTBA010000001.1"/>
</dbReference>
<name>A0ABU0UBM5_9SPHI</name>
<sequence length="117" mass="13787">MDKQQEKFRRVMQMSKIEMPFDDFEQRVMGSILALEKDKKKALLNKKYAITFFLLGTICGMMLNNYLMAKIQVADIAPDLKNYSTIGCQLSFALLICFFCLQLWQLIYMQQKKHFPL</sequence>
<dbReference type="EMBL" id="JAUTBA010000001">
    <property type="protein sequence ID" value="MDQ1152245.1"/>
    <property type="molecule type" value="Genomic_DNA"/>
</dbReference>
<evidence type="ECO:0000256" key="1">
    <source>
        <dbReference type="SAM" id="Phobius"/>
    </source>
</evidence>
<feature type="transmembrane region" description="Helical" evidence="1">
    <location>
        <begin position="48"/>
        <end position="69"/>
    </location>
</feature>
<proteinExistence type="predicted"/>